<organism evidence="1 2">
    <name type="scientific">Vulgatibacter incomptus</name>
    <dbReference type="NCBI Taxonomy" id="1391653"/>
    <lineage>
        <taxon>Bacteria</taxon>
        <taxon>Pseudomonadati</taxon>
        <taxon>Myxococcota</taxon>
        <taxon>Myxococcia</taxon>
        <taxon>Myxococcales</taxon>
        <taxon>Cystobacterineae</taxon>
        <taxon>Vulgatibacteraceae</taxon>
        <taxon>Vulgatibacter</taxon>
    </lineage>
</organism>
<reference evidence="1 2" key="1">
    <citation type="submission" date="2015-08" db="EMBL/GenBank/DDBJ databases">
        <authorList>
            <person name="Babu N.S."/>
            <person name="Beckwith C.J."/>
            <person name="Beseler K.G."/>
            <person name="Brison A."/>
            <person name="Carone J.V."/>
            <person name="Caskin T.P."/>
            <person name="Diamond M."/>
            <person name="Durham M.E."/>
            <person name="Foxe J.M."/>
            <person name="Go M."/>
            <person name="Henderson B.A."/>
            <person name="Jones I.B."/>
            <person name="McGettigan J.A."/>
            <person name="Micheletti S.J."/>
            <person name="Nasrallah M.E."/>
            <person name="Ortiz D."/>
            <person name="Piller C.R."/>
            <person name="Privatt S.R."/>
            <person name="Schneider S.L."/>
            <person name="Sharp S."/>
            <person name="Smith T.C."/>
            <person name="Stanton J.D."/>
            <person name="Ullery H.E."/>
            <person name="Wilson R.J."/>
            <person name="Serrano M.G."/>
            <person name="Buck G."/>
            <person name="Lee V."/>
            <person name="Wang Y."/>
            <person name="Carvalho R."/>
            <person name="Voegtly L."/>
            <person name="Shi R."/>
            <person name="Duckworth R."/>
            <person name="Johnson A."/>
            <person name="Loviza R."/>
            <person name="Walstead R."/>
            <person name="Shah Z."/>
            <person name="Kiflezghi M."/>
            <person name="Wade K."/>
            <person name="Ball S.L."/>
            <person name="Bradley K.W."/>
            <person name="Asai D.J."/>
            <person name="Bowman C.A."/>
            <person name="Russell D.A."/>
            <person name="Pope W.H."/>
            <person name="Jacobs-Sera D."/>
            <person name="Hendrix R.W."/>
            <person name="Hatfull G.F."/>
        </authorList>
    </citation>
    <scope>NUCLEOTIDE SEQUENCE [LARGE SCALE GENOMIC DNA]</scope>
    <source>
        <strain evidence="1 2">DSM 27710</strain>
    </source>
</reference>
<gene>
    <name evidence="1" type="ORF">AKJ08_2574</name>
</gene>
<evidence type="ECO:0000313" key="1">
    <source>
        <dbReference type="EMBL" id="AKU92187.1"/>
    </source>
</evidence>
<accession>A0A0K1PFA0</accession>
<dbReference type="InterPro" id="IPR024079">
    <property type="entry name" value="MetalloPept_cat_dom_sf"/>
</dbReference>
<dbReference type="Gene3D" id="3.40.390.10">
    <property type="entry name" value="Collagenase (Catalytic Domain)"/>
    <property type="match status" value="1"/>
</dbReference>
<dbReference type="KEGG" id="vin:AKJ08_2574"/>
<dbReference type="STRING" id="1391653.AKJ08_2574"/>
<keyword evidence="2" id="KW-1185">Reference proteome</keyword>
<dbReference type="EMBL" id="CP012332">
    <property type="protein sequence ID" value="AKU92187.1"/>
    <property type="molecule type" value="Genomic_DNA"/>
</dbReference>
<sequence>MWRSSTLLAAAALALAGCGQERDPLNRVQPDVLEKSFFVGSNPEDPSDAPEFYSQATIVDVGFGAAQDGLFTSTYAQPLARLKWTIQQDYLIGRLTYERIDGSDGKGTGAGPLRNEGVIAAMFKIEKHFDIQRSYNPTTGEEQNIVEENTDRPWYERKYMRVNWSKNENTDSYDFDTLSMLGIIGGIKYESSSYFVNDPSDENAPKFVPEQGYFDVTTKAFAVPQQVDLRRLGWGIDSYPACFLSPEFAGGAGPSANCNPVEITIRHSFKRLENKDYEPADWDGYRFQNFGAFTTERLGYARNYGMTDDRQYRFINRYNIWERSHYYANPQEMTGAIECFTPNTTKPGEDPNRGYAINGTADECKAAGPGSKCDTFSQKCTLPYRERDIRPQPWYLASGSAPEYFDGTNMAAQEWDTALRASVMTARYAECMATRKPGSTEPECDATYPIYRGQQNENDDAIALSREVDFCFAGKAYPQFAGNCEKVADQVGKERSYSAGVIEVAKLPRIIVLCHSPVEAGDPAQCGGPRLPATLTAEQCYDARNAGDKATVAVCDAARTVRRGDLRYHQVNVITAPQTPSPWGIMVDSHDPLTGEKVAASINIWSHVTDLASQGLVDLARYAAGELTTEDVTEGTYVYDWSRAAESAGKAGSLSPMTRDQLDQRVADITGVSADTYRNITVEAYGSRRGRIEEVASKLAGVRADLNAPSDFKHVYDARRKAAVANGLDALLTTKAMQQYAGVTTNTPDYQVLASPLQGSNPSLMRDMRNAREVALAARGTCMMSGEAGEAPAPVSIANLGKELQRKFGNFNPADNAATQLARAERMRKYIAHRYNYAVIAHEMGHSIGLRHNFVSTSDAWGYRPQYWQLRTSNGKRVAECKTLRADDDFSCVGPRYFDPASPEQSEQLIQMFMHSSVMDYPGELSQDMVGLGAYDFAAARSFYGDVVAVFQDPSYLAGKARGTGMLAKDSNFGGILGIQPMVGMETNVARTQTFHYSQLQNNYDLISDCKEITASQFKPAVWNEKRDGNWDPLFDGMLVTVDGKHTRCQTQKVDYVPYASLRFPTSREIDANRFRGGPAVDRSSRVRVPYGFATDRWADLGNVSVYRHVNGADIYELFDFLITQQEMNHIFDNYRRNRLTFSIRGAANRTLSRYNEKLRDAAKGLGLMVNIYKDYAAQEGLDFGTLWAAVVKTNSWDTNLMASGLAFDHFTRLTARPEIGPHGIRKFKGAEDPVLRSGAGVEVVIPNGASGAFGDKVTYGGKLVENTLSDNHGEYDSEYTLNAGSYYEKAFTAMLMTESVDNFISSSLDDFVDARYRSVSLADVFPDGFRRWLGNNLTGDDNLKGPRLATLANGTVDRDTKTRLPTKGIGWTSWWPSTGPETCFAEEKSIRCSTTPTTTSRAIDPQIGWEQQKFLIAFTLMYLPENAKQTWLNQMALWEKGLDSDPGFQNRIEFHDPHGKVWVAKTYGRETIFGKSVQKGIGARVLEWANELTSKAYVTDPGPDLDGDGQPDWYVPVLGADGQPIVKFDPTMEWIKPDGTSGGSAPAGCNATDNSKCTCSMNRSCVMLDNYVQVPYFLRQAIVSYGFTGLGMKGWY</sequence>
<proteinExistence type="predicted"/>
<dbReference type="SUPFAM" id="SSF55486">
    <property type="entry name" value="Metalloproteases ('zincins'), catalytic domain"/>
    <property type="match status" value="1"/>
</dbReference>
<dbReference type="PROSITE" id="PS51257">
    <property type="entry name" value="PROKAR_LIPOPROTEIN"/>
    <property type="match status" value="1"/>
</dbReference>
<evidence type="ECO:0008006" key="3">
    <source>
        <dbReference type="Google" id="ProtNLM"/>
    </source>
</evidence>
<dbReference type="Proteomes" id="UP000055590">
    <property type="component" value="Chromosome"/>
</dbReference>
<dbReference type="GO" id="GO:0008237">
    <property type="term" value="F:metallopeptidase activity"/>
    <property type="evidence" value="ECO:0007669"/>
    <property type="project" value="InterPro"/>
</dbReference>
<name>A0A0K1PFA0_9BACT</name>
<protein>
    <recommendedName>
        <fullName evidence="3">EcxA zinc-binding domain-containing protein</fullName>
    </recommendedName>
</protein>
<evidence type="ECO:0000313" key="2">
    <source>
        <dbReference type="Proteomes" id="UP000055590"/>
    </source>
</evidence>